<evidence type="ECO:0000313" key="1">
    <source>
        <dbReference type="EMBL" id="STE85322.1"/>
    </source>
</evidence>
<sequence length="276" mass="31579">MNSFANIICFLNLSVLSLFYKNYIATHHLSAILNFVRPAKFALVQDLESDFYPMRLRFLGRCLWKSYLKSENLIFTNAYLANKVCGDCQQVDGFAYVDSINEIEYKKDNGQVHRYDALLILRDGKYKGYNNTLRLFEFLNSSGIKTCLVNQSRNSIISKYNELILNGLPRKDFLKLLCAANYFICLSEWEGLGLPNFEAISLGVKVISNPIPSALIIKDNFPSVISLNTSFNEIRELIKSSGLINNCDVSEFFVAQNKAWLEYVFRLISLETNYAN</sequence>
<organism evidence="1 2">
    <name type="scientific">Escherichia coli</name>
    <dbReference type="NCBI Taxonomy" id="562"/>
    <lineage>
        <taxon>Bacteria</taxon>
        <taxon>Pseudomonadati</taxon>
        <taxon>Pseudomonadota</taxon>
        <taxon>Gammaproteobacteria</taxon>
        <taxon>Enterobacterales</taxon>
        <taxon>Enterobacteriaceae</taxon>
        <taxon>Escherichia</taxon>
    </lineage>
</organism>
<dbReference type="Gene3D" id="3.40.50.2000">
    <property type="entry name" value="Glycogen Phosphorylase B"/>
    <property type="match status" value="1"/>
</dbReference>
<name>A0A376KSI4_ECOLX</name>
<dbReference type="Proteomes" id="UP000255460">
    <property type="component" value="Unassembled WGS sequence"/>
</dbReference>
<accession>A0A376KSI4</accession>
<gene>
    <name evidence="1" type="ORF">NCTC10418_02923</name>
</gene>
<protein>
    <submittedName>
        <fullName evidence="1">Glycosyl transferases group 1</fullName>
    </submittedName>
</protein>
<evidence type="ECO:0000313" key="2">
    <source>
        <dbReference type="Proteomes" id="UP000255460"/>
    </source>
</evidence>
<dbReference type="AlphaFoldDB" id="A0A376KSI4"/>
<dbReference type="SUPFAM" id="SSF53756">
    <property type="entry name" value="UDP-Glycosyltransferase/glycogen phosphorylase"/>
    <property type="match status" value="1"/>
</dbReference>
<dbReference type="GO" id="GO:0016740">
    <property type="term" value="F:transferase activity"/>
    <property type="evidence" value="ECO:0007669"/>
    <property type="project" value="UniProtKB-KW"/>
</dbReference>
<dbReference type="EMBL" id="UFZQ01000001">
    <property type="protein sequence ID" value="STE85322.1"/>
    <property type="molecule type" value="Genomic_DNA"/>
</dbReference>
<keyword evidence="1" id="KW-0808">Transferase</keyword>
<reference evidence="1 2" key="1">
    <citation type="submission" date="2018-06" db="EMBL/GenBank/DDBJ databases">
        <authorList>
            <consortium name="Pathogen Informatics"/>
            <person name="Doyle S."/>
        </authorList>
    </citation>
    <scope>NUCLEOTIDE SEQUENCE [LARGE SCALE GENOMIC DNA]</scope>
    <source>
        <strain evidence="1 2">NCTC10418</strain>
    </source>
</reference>
<dbReference type="CDD" id="cd01635">
    <property type="entry name" value="Glycosyltransferase_GTB-type"/>
    <property type="match status" value="1"/>
</dbReference>
<proteinExistence type="predicted"/>